<reference evidence="3" key="1">
    <citation type="submission" date="2022-06" db="EMBL/GenBank/DDBJ databases">
        <title>Ornithinimicrobium HY1793.</title>
        <authorList>
            <person name="Huang Y."/>
        </authorList>
    </citation>
    <scope>NUCLEOTIDE SEQUENCE</scope>
    <source>
        <strain evidence="3">HY1793</strain>
    </source>
</reference>
<dbReference type="EMBL" id="CP099489">
    <property type="protein sequence ID" value="USQ78664.1"/>
    <property type="molecule type" value="Genomic_DNA"/>
</dbReference>
<protein>
    <submittedName>
        <fullName evidence="3">LLM class flavin-dependent oxidoreductase</fullName>
    </submittedName>
</protein>
<evidence type="ECO:0000259" key="2">
    <source>
        <dbReference type="Pfam" id="PF00296"/>
    </source>
</evidence>
<name>A0ABY4YPY1_9MICO</name>
<gene>
    <name evidence="3" type="ORF">NF556_13630</name>
</gene>
<dbReference type="InterPro" id="IPR050564">
    <property type="entry name" value="F420-G6PD/mer"/>
</dbReference>
<evidence type="ECO:0000313" key="4">
    <source>
        <dbReference type="Proteomes" id="UP001056455"/>
    </source>
</evidence>
<evidence type="ECO:0000256" key="1">
    <source>
        <dbReference type="ARBA" id="ARBA00023002"/>
    </source>
</evidence>
<dbReference type="RefSeq" id="WP_252591461.1">
    <property type="nucleotide sequence ID" value="NZ_CP099489.1"/>
</dbReference>
<feature type="domain" description="Luciferase-like" evidence="2">
    <location>
        <begin position="20"/>
        <end position="310"/>
    </location>
</feature>
<dbReference type="Proteomes" id="UP001056455">
    <property type="component" value="Chromosome"/>
</dbReference>
<accession>A0ABY4YPY1</accession>
<dbReference type="Pfam" id="PF00296">
    <property type="entry name" value="Bac_luciferase"/>
    <property type="match status" value="1"/>
</dbReference>
<proteinExistence type="predicted"/>
<dbReference type="InterPro" id="IPR011251">
    <property type="entry name" value="Luciferase-like_dom"/>
</dbReference>
<dbReference type="PANTHER" id="PTHR43244">
    <property type="match status" value="1"/>
</dbReference>
<dbReference type="SUPFAM" id="SSF51679">
    <property type="entry name" value="Bacterial luciferase-like"/>
    <property type="match status" value="1"/>
</dbReference>
<organism evidence="3 4">
    <name type="scientific">Ornithinimicrobium faecis</name>
    <dbReference type="NCBI Taxonomy" id="2934158"/>
    <lineage>
        <taxon>Bacteria</taxon>
        <taxon>Bacillati</taxon>
        <taxon>Actinomycetota</taxon>
        <taxon>Actinomycetes</taxon>
        <taxon>Micrococcales</taxon>
        <taxon>Ornithinimicrobiaceae</taxon>
        <taxon>Ornithinimicrobium</taxon>
    </lineage>
</organism>
<dbReference type="Gene3D" id="3.20.20.30">
    <property type="entry name" value="Luciferase-like domain"/>
    <property type="match status" value="1"/>
</dbReference>
<sequence>MSAEQPHADRAVSLALQSDKTTRDYAALAQRIEGWGFDGLSIYGDLGYQPPVPALMTTAAHSERLRLGPACLNPFTTHPVEVAGQIAALDEASGGRAYLGLTRGSWLSDLALPQDRPLAALRDTIEIVHRLLSGDTSGYVGAVHRIEPGFRLRYTPLRPRVDILLGVWGPKGAALAAEVADEVKIGGSANPDMVRLMSGWLAEGGRSTGRDSVEIGLVAGAVTVVDTDGEAAREKARTEVAMYLDVVAKLDPTVTVDPDLLAEMRILLAEDRHQDAGALVPDDLLDRFAFAGTPEQVAAQAAGLFEAGATRVEFGTPHGLESGTGIDLLGSEVLPRLRDITAEHSTTDRLHADII</sequence>
<evidence type="ECO:0000313" key="3">
    <source>
        <dbReference type="EMBL" id="USQ78664.1"/>
    </source>
</evidence>
<dbReference type="InterPro" id="IPR036661">
    <property type="entry name" value="Luciferase-like_sf"/>
</dbReference>
<keyword evidence="1" id="KW-0560">Oxidoreductase</keyword>
<dbReference type="PANTHER" id="PTHR43244:SF1">
    <property type="entry name" value="5,10-METHYLENETETRAHYDROMETHANOPTERIN REDUCTASE"/>
    <property type="match status" value="1"/>
</dbReference>
<keyword evidence="4" id="KW-1185">Reference proteome</keyword>